<evidence type="ECO:0000313" key="1">
    <source>
        <dbReference type="EMBL" id="KAJ0020259.1"/>
    </source>
</evidence>
<organism evidence="1 2">
    <name type="scientific">Pistacia integerrima</name>
    <dbReference type="NCBI Taxonomy" id="434235"/>
    <lineage>
        <taxon>Eukaryota</taxon>
        <taxon>Viridiplantae</taxon>
        <taxon>Streptophyta</taxon>
        <taxon>Embryophyta</taxon>
        <taxon>Tracheophyta</taxon>
        <taxon>Spermatophyta</taxon>
        <taxon>Magnoliopsida</taxon>
        <taxon>eudicotyledons</taxon>
        <taxon>Gunneridae</taxon>
        <taxon>Pentapetalae</taxon>
        <taxon>rosids</taxon>
        <taxon>malvids</taxon>
        <taxon>Sapindales</taxon>
        <taxon>Anacardiaceae</taxon>
        <taxon>Pistacia</taxon>
    </lineage>
</organism>
<proteinExistence type="predicted"/>
<dbReference type="Proteomes" id="UP001163603">
    <property type="component" value="Chromosome 11"/>
</dbReference>
<gene>
    <name evidence="1" type="ORF">Pint_31697</name>
</gene>
<keyword evidence="2" id="KW-1185">Reference proteome</keyword>
<comment type="caution">
    <text evidence="1">The sequence shown here is derived from an EMBL/GenBank/DDBJ whole genome shotgun (WGS) entry which is preliminary data.</text>
</comment>
<evidence type="ECO:0000313" key="2">
    <source>
        <dbReference type="Proteomes" id="UP001163603"/>
    </source>
</evidence>
<sequence length="170" mass="18892">MGVSWAAFRALHGLFLFYLIICSTGVEEVGTIDVRAAKDLLDFGYGYLDVRSSFATSVTTVPVTMERGMTVCGMGFVNASNSLCHFVQGGADEGEDLRNAAIRELREESGVTSTEFLVETPYWLTYDFPLKVKDRLNRCWGTNYKGSGKVTNYLEMVNALYIVVLLLIDK</sequence>
<dbReference type="EMBL" id="CM047746">
    <property type="protein sequence ID" value="KAJ0020259.1"/>
    <property type="molecule type" value="Genomic_DNA"/>
</dbReference>
<name>A0ACC0XLV6_9ROSI</name>
<accession>A0ACC0XLV6</accession>
<reference evidence="2" key="1">
    <citation type="journal article" date="2023" name="G3 (Bethesda)">
        <title>Genome assembly and association tests identify interacting loci associated with vigor, precocity, and sex in interspecific pistachio rootstocks.</title>
        <authorList>
            <person name="Palmer W."/>
            <person name="Jacygrad E."/>
            <person name="Sagayaradj S."/>
            <person name="Cavanaugh K."/>
            <person name="Han R."/>
            <person name="Bertier L."/>
            <person name="Beede B."/>
            <person name="Kafkas S."/>
            <person name="Golino D."/>
            <person name="Preece J."/>
            <person name="Michelmore R."/>
        </authorList>
    </citation>
    <scope>NUCLEOTIDE SEQUENCE [LARGE SCALE GENOMIC DNA]</scope>
</reference>
<protein>
    <submittedName>
        <fullName evidence="1">Uncharacterized protein</fullName>
    </submittedName>
</protein>